<reference evidence="2" key="1">
    <citation type="submission" date="2021-03" db="EMBL/GenBank/DDBJ databases">
        <title>Chromosome level genome of the anhydrobiotic midge Polypedilum vanderplanki.</title>
        <authorList>
            <person name="Yoshida Y."/>
            <person name="Kikawada T."/>
            <person name="Gusev O."/>
        </authorList>
    </citation>
    <scope>NUCLEOTIDE SEQUENCE</scope>
    <source>
        <strain evidence="2">NIAS01</strain>
        <tissue evidence="2">Whole body or cell culture</tissue>
    </source>
</reference>
<evidence type="ECO:0008006" key="4">
    <source>
        <dbReference type="Google" id="ProtNLM"/>
    </source>
</evidence>
<feature type="transmembrane region" description="Helical" evidence="1">
    <location>
        <begin position="133"/>
        <end position="153"/>
    </location>
</feature>
<keyword evidence="3" id="KW-1185">Reference proteome</keyword>
<keyword evidence="1" id="KW-0812">Transmembrane</keyword>
<keyword evidence="1" id="KW-1133">Transmembrane helix</keyword>
<organism evidence="2 3">
    <name type="scientific">Polypedilum vanderplanki</name>
    <name type="common">Sleeping chironomid midge</name>
    <dbReference type="NCBI Taxonomy" id="319348"/>
    <lineage>
        <taxon>Eukaryota</taxon>
        <taxon>Metazoa</taxon>
        <taxon>Ecdysozoa</taxon>
        <taxon>Arthropoda</taxon>
        <taxon>Hexapoda</taxon>
        <taxon>Insecta</taxon>
        <taxon>Pterygota</taxon>
        <taxon>Neoptera</taxon>
        <taxon>Endopterygota</taxon>
        <taxon>Diptera</taxon>
        <taxon>Nematocera</taxon>
        <taxon>Chironomoidea</taxon>
        <taxon>Chironomidae</taxon>
        <taxon>Chironominae</taxon>
        <taxon>Polypedilum</taxon>
        <taxon>Polypedilum</taxon>
    </lineage>
</organism>
<dbReference type="AlphaFoldDB" id="A0A9J6CRI0"/>
<accession>A0A9J6CRI0</accession>
<keyword evidence="1" id="KW-0472">Membrane</keyword>
<protein>
    <recommendedName>
        <fullName evidence="4">MULE transposase domain-containing protein</fullName>
    </recommendedName>
</protein>
<evidence type="ECO:0000313" key="3">
    <source>
        <dbReference type="Proteomes" id="UP001107558"/>
    </source>
</evidence>
<dbReference type="Proteomes" id="UP001107558">
    <property type="component" value="Chromosome 1"/>
</dbReference>
<proteinExistence type="predicted"/>
<comment type="caution">
    <text evidence="2">The sequence shown here is derived from an EMBL/GenBank/DDBJ whole genome shotgun (WGS) entry which is preliminary data.</text>
</comment>
<gene>
    <name evidence="2" type="ORF">PVAND_013770</name>
</gene>
<dbReference type="OrthoDB" id="7545306at2759"/>
<sequence>MKQDSKRLYQKWSKLQLPHRVILKRYIVKLCNKKSRPVLKFNEFKSEINKRIRRTRQKLVPQCKGAIDLGIFMKNDKFYREKFAVFRNEQFYRTNILYNDTNACIFVVQQFISIGLSHLWIDGTFSIIPKCFAQLLIVFSEINTMIYPIGYILMETRKKGLYMAVFKYLKETLKINPFKVIVINEAAL</sequence>
<evidence type="ECO:0000256" key="1">
    <source>
        <dbReference type="SAM" id="Phobius"/>
    </source>
</evidence>
<name>A0A9J6CRI0_POLVA</name>
<feature type="transmembrane region" description="Helical" evidence="1">
    <location>
        <begin position="103"/>
        <end position="121"/>
    </location>
</feature>
<evidence type="ECO:0000313" key="2">
    <source>
        <dbReference type="EMBL" id="KAG5684544.1"/>
    </source>
</evidence>
<dbReference type="EMBL" id="JADBJN010000001">
    <property type="protein sequence ID" value="KAG5684544.1"/>
    <property type="molecule type" value="Genomic_DNA"/>
</dbReference>